<feature type="binding site" evidence="7">
    <location>
        <position position="246"/>
    </location>
    <ligand>
        <name>substrate</name>
    </ligand>
</feature>
<dbReference type="Gene3D" id="3.40.50.1000">
    <property type="entry name" value="HAD superfamily/HAD-like"/>
    <property type="match status" value="2"/>
</dbReference>
<dbReference type="VEuPathDB" id="FungiDB:MSYG_3752"/>
<dbReference type="PANTHER" id="PTHR19288">
    <property type="entry name" value="4-NITROPHENYLPHOSPHATASE-RELATED"/>
    <property type="match status" value="1"/>
</dbReference>
<keyword evidence="10" id="KW-1185">Reference proteome</keyword>
<evidence type="ECO:0000256" key="2">
    <source>
        <dbReference type="ARBA" id="ARBA00050247"/>
    </source>
</evidence>
<dbReference type="EMBL" id="LT671826">
    <property type="protein sequence ID" value="SHO79403.1"/>
    <property type="molecule type" value="Genomic_DNA"/>
</dbReference>
<evidence type="ECO:0000256" key="3">
    <source>
        <dbReference type="ARBA" id="ARBA00066659"/>
    </source>
</evidence>
<dbReference type="EC" id="3.1.3.41" evidence="3 5"/>
<dbReference type="OMA" id="CETDIKF"/>
<reference evidence="10" key="1">
    <citation type="journal article" date="2017" name="Nucleic Acids Res.">
        <title>Proteogenomics produces comprehensive and highly accurate protein-coding gene annotation in a complete genome assembly of Malassezia sympodialis.</title>
        <authorList>
            <person name="Zhu Y."/>
            <person name="Engstroem P.G."/>
            <person name="Tellgren-Roth C."/>
            <person name="Baudo C.D."/>
            <person name="Kennell J.C."/>
            <person name="Sun S."/>
            <person name="Billmyre R.B."/>
            <person name="Schroeder M.S."/>
            <person name="Andersson A."/>
            <person name="Holm T."/>
            <person name="Sigurgeirsson B."/>
            <person name="Wu G."/>
            <person name="Sankaranarayanan S.R."/>
            <person name="Siddharthan R."/>
            <person name="Sanyal K."/>
            <person name="Lundeberg J."/>
            <person name="Nystedt B."/>
            <person name="Boekhout T."/>
            <person name="Dawson T.L. Jr."/>
            <person name="Heitman J."/>
            <person name="Scheynius A."/>
            <person name="Lehtioe J."/>
        </authorList>
    </citation>
    <scope>NUCLEOTIDE SEQUENCE [LARGE SCALE GENOMIC DNA]</scope>
    <source>
        <strain evidence="10">ATCC 42132</strain>
    </source>
</reference>
<evidence type="ECO:0000256" key="8">
    <source>
        <dbReference type="PIRSR" id="PIRSR000915-3"/>
    </source>
</evidence>
<comment type="catalytic activity">
    <reaction evidence="2 5">
        <text>4-nitrophenyl phosphate + H2O = 4-nitrophenol + phosphate + H(+)</text>
        <dbReference type="Rhea" id="RHEA:21664"/>
        <dbReference type="ChEBI" id="CHEBI:15377"/>
        <dbReference type="ChEBI" id="CHEBI:15378"/>
        <dbReference type="ChEBI" id="CHEBI:43474"/>
        <dbReference type="ChEBI" id="CHEBI:57917"/>
        <dbReference type="ChEBI" id="CHEBI:61146"/>
        <dbReference type="EC" id="3.1.3.41"/>
    </reaction>
</comment>
<feature type="binding site" evidence="8">
    <location>
        <position position="33"/>
    </location>
    <ligand>
        <name>Mg(2+)</name>
        <dbReference type="ChEBI" id="CHEBI:18420"/>
    </ligand>
</feature>
<dbReference type="NCBIfam" id="TIGR01460">
    <property type="entry name" value="HAD-SF-IIA"/>
    <property type="match status" value="1"/>
</dbReference>
<evidence type="ECO:0000256" key="5">
    <source>
        <dbReference type="PIRNR" id="PIRNR000915"/>
    </source>
</evidence>
<dbReference type="Pfam" id="PF13242">
    <property type="entry name" value="Hydrolase_like"/>
    <property type="match status" value="1"/>
</dbReference>
<sequence length="323" mass="34489">MTSTSVPRGAYQHLRSEEDMAMLLDRYDNFLFDCDGVLWSGTESLPGVASVLEKLRARGKRILFVTNNASKSRRLLIERIQQAGIHAEIDEVFSSAYASALYLKHVLQLPPDRKVYVVGMAGLEEELHAVGISYLGGTDPADCAPLQGLDFSPLHADGAIDPTVGAVLCGIDTALSYPKLAKAFRYITRPGATGTVKAGELGGGCHFVCTNEDVTFPTKEGLFPGAGSVWAGLRDSSRRDPIVVGKPNQPMIDTIFASSDFEKSRTIMVGDRLNTDILFGQRGGIDTMLVLTGVSQLEDVAAPDAPAVPTYVLAGLGSLDAVA</sequence>
<dbReference type="InterPro" id="IPR023214">
    <property type="entry name" value="HAD_sf"/>
</dbReference>
<dbReference type="GO" id="GO:0004035">
    <property type="term" value="F:alkaline phosphatase activity"/>
    <property type="evidence" value="ECO:0007669"/>
    <property type="project" value="UniProtKB-ARBA"/>
</dbReference>
<keyword evidence="8" id="KW-0479">Metal-binding</keyword>
<keyword evidence="8" id="KW-0460">Magnesium</keyword>
<dbReference type="GO" id="GO:0046872">
    <property type="term" value="F:metal ion binding"/>
    <property type="evidence" value="ECO:0007669"/>
    <property type="project" value="UniProtKB-KW"/>
</dbReference>
<dbReference type="InterPro" id="IPR006349">
    <property type="entry name" value="PGP_euk"/>
</dbReference>
<dbReference type="AlphaFoldDB" id="A0A1M8AAM9"/>
<gene>
    <name evidence="9" type="ORF">MSYG_3752</name>
</gene>
<dbReference type="FunFam" id="3.40.50.1000:FF:000039">
    <property type="entry name" value="Phosphoglycolate phosphatase"/>
    <property type="match status" value="1"/>
</dbReference>
<dbReference type="GO" id="GO:0008967">
    <property type="term" value="F:phosphoglycolate phosphatase activity"/>
    <property type="evidence" value="ECO:0007669"/>
    <property type="project" value="TreeGrafter"/>
</dbReference>
<dbReference type="PANTHER" id="PTHR19288:SF46">
    <property type="entry name" value="HALOACID DEHALOGENASE-LIKE HYDROLASE DOMAIN-CONTAINING PROTEIN 2"/>
    <property type="match status" value="1"/>
</dbReference>
<protein>
    <recommendedName>
        <fullName evidence="4 5">4-nitrophenylphosphatase</fullName>
        <shortName evidence="5">PNPPase</shortName>
        <ecNumber evidence="3 5">3.1.3.41</ecNumber>
    </recommendedName>
</protein>
<dbReference type="InterPro" id="IPR006357">
    <property type="entry name" value="HAD-SF_hydro_IIA"/>
</dbReference>
<feature type="active site" description="Proton donor" evidence="6">
    <location>
        <position position="35"/>
    </location>
</feature>
<evidence type="ECO:0000256" key="7">
    <source>
        <dbReference type="PIRSR" id="PIRSR000915-2"/>
    </source>
</evidence>
<dbReference type="GO" id="GO:0005737">
    <property type="term" value="C:cytoplasm"/>
    <property type="evidence" value="ECO:0007669"/>
    <property type="project" value="TreeGrafter"/>
</dbReference>
<feature type="binding site" evidence="8">
    <location>
        <position position="271"/>
    </location>
    <ligand>
        <name>Mg(2+)</name>
        <dbReference type="ChEBI" id="CHEBI:18420"/>
    </ligand>
</feature>
<evidence type="ECO:0000256" key="6">
    <source>
        <dbReference type="PIRSR" id="PIRSR000915-1"/>
    </source>
</evidence>
<evidence type="ECO:0000313" key="10">
    <source>
        <dbReference type="Proteomes" id="UP000186303"/>
    </source>
</evidence>
<dbReference type="Proteomes" id="UP000186303">
    <property type="component" value="Chromosome 6"/>
</dbReference>
<evidence type="ECO:0000256" key="1">
    <source>
        <dbReference type="ARBA" id="ARBA00022801"/>
    </source>
</evidence>
<dbReference type="NCBIfam" id="TIGR01452">
    <property type="entry name" value="PGP_euk"/>
    <property type="match status" value="1"/>
</dbReference>
<dbReference type="InterPro" id="IPR036412">
    <property type="entry name" value="HAD-like_sf"/>
</dbReference>
<comment type="cofactor">
    <cofactor evidence="8">
        <name>Mg(2+)</name>
        <dbReference type="ChEBI" id="CHEBI:18420"/>
    </cofactor>
    <text evidence="8">Divalent metal ions. Mg(2+) is the most effective.</text>
</comment>
<name>A0A1M8AAM9_MALS4</name>
<proteinExistence type="predicted"/>
<dbReference type="OrthoDB" id="413953at2759"/>
<dbReference type="SUPFAM" id="SSF56784">
    <property type="entry name" value="HAD-like"/>
    <property type="match status" value="1"/>
</dbReference>
<dbReference type="STRING" id="1230383.A0A1M8AAM9"/>
<evidence type="ECO:0000256" key="4">
    <source>
        <dbReference type="ARBA" id="ARBA00069197"/>
    </source>
</evidence>
<dbReference type="Pfam" id="PF13344">
    <property type="entry name" value="Hydrolase_6"/>
    <property type="match status" value="1"/>
</dbReference>
<accession>A0A1M8AAM9</accession>
<feature type="binding site" evidence="8">
    <location>
        <position position="35"/>
    </location>
    <ligand>
        <name>Mg(2+)</name>
        <dbReference type="ChEBI" id="CHEBI:18420"/>
    </ligand>
</feature>
<organism evidence="9 10">
    <name type="scientific">Malassezia sympodialis (strain ATCC 42132)</name>
    <name type="common">Atopic eczema-associated yeast</name>
    <dbReference type="NCBI Taxonomy" id="1230383"/>
    <lineage>
        <taxon>Eukaryota</taxon>
        <taxon>Fungi</taxon>
        <taxon>Dikarya</taxon>
        <taxon>Basidiomycota</taxon>
        <taxon>Ustilaginomycotina</taxon>
        <taxon>Malasseziomycetes</taxon>
        <taxon>Malasseziales</taxon>
        <taxon>Malasseziaceae</taxon>
        <taxon>Malassezia</taxon>
    </lineage>
</organism>
<keyword evidence="1 5" id="KW-0378">Hydrolase</keyword>
<feature type="active site" description="Nucleophile" evidence="6">
    <location>
        <position position="33"/>
    </location>
</feature>
<evidence type="ECO:0000313" key="9">
    <source>
        <dbReference type="EMBL" id="SHO79403.1"/>
    </source>
</evidence>
<dbReference type="PIRSF" id="PIRSF000915">
    <property type="entry name" value="PGP-type_phosphatase"/>
    <property type="match status" value="1"/>
</dbReference>